<proteinExistence type="inferred from homology"/>
<evidence type="ECO:0000256" key="10">
    <source>
        <dbReference type="ARBA" id="ARBA00023264"/>
    </source>
</evidence>
<comment type="catalytic activity">
    <reaction evidence="12">
        <text>a 1,2-diacyl-sn-glycero-3-phospho-L-serine + H(+) = a 1,2-diacyl-sn-glycero-3-phosphoethanolamine + CO2</text>
        <dbReference type="Rhea" id="RHEA:20828"/>
        <dbReference type="ChEBI" id="CHEBI:15378"/>
        <dbReference type="ChEBI" id="CHEBI:16526"/>
        <dbReference type="ChEBI" id="CHEBI:57262"/>
        <dbReference type="ChEBI" id="CHEBI:64612"/>
        <dbReference type="EC" id="4.1.1.65"/>
    </reaction>
</comment>
<keyword evidence="9 12" id="KW-0456">Lyase</keyword>
<comment type="PTM">
    <text evidence="12">Is synthesized initially as an inactive proenzyme. Formation of the active enzyme involves a self-maturation process in which the active site pyruvoyl group is generated from an internal serine residue via an autocatalytic post-translational modification. Two non-identical subunits are generated from the proenzyme in this reaction, and the pyruvate is formed at the N-terminus of the alpha chain, which is derived from the carboxyl end of the proenzyme. The autoendoproteolytic cleavage occurs by a canonical serine protease mechanism, in which the side chain hydroxyl group of the serine supplies its oxygen atom to form the C-terminus of the beta chain, while the remainder of the serine residue undergoes an oxidative deamination to produce ammonia and the pyruvoyl prosthetic group on the alpha chain. During this reaction, the Ser that is part of the protease active site of the proenzyme becomes the pyruvoyl prosthetic group, which constitutes an essential element of the active site of the mature decarboxylase.</text>
</comment>
<accession>A0A2A2EWG3</accession>
<evidence type="ECO:0000313" key="14">
    <source>
        <dbReference type="Proteomes" id="UP000218896"/>
    </source>
</evidence>
<dbReference type="GO" id="GO:0004609">
    <property type="term" value="F:phosphatidylserine decarboxylase activity"/>
    <property type="evidence" value="ECO:0007669"/>
    <property type="project" value="UniProtKB-UniRule"/>
</dbReference>
<keyword evidence="8 12" id="KW-0594">Phospholipid biosynthesis</keyword>
<evidence type="ECO:0000256" key="9">
    <source>
        <dbReference type="ARBA" id="ARBA00023239"/>
    </source>
</evidence>
<name>A0A2A2EWG3_9GAMM</name>
<keyword evidence="4 12" id="KW-0210">Decarboxylase</keyword>
<protein>
    <recommendedName>
        <fullName evidence="12">Phosphatidylserine decarboxylase proenzyme</fullName>
        <ecNumber evidence="12">4.1.1.65</ecNumber>
    </recommendedName>
    <component>
        <recommendedName>
            <fullName evidence="12">Phosphatidylserine decarboxylase alpha chain</fullName>
        </recommendedName>
    </component>
    <component>
        <recommendedName>
            <fullName evidence="12">Phosphatidylserine decarboxylase beta chain</fullName>
        </recommendedName>
    </component>
</protein>
<evidence type="ECO:0000256" key="11">
    <source>
        <dbReference type="ARBA" id="ARBA00023317"/>
    </source>
</evidence>
<keyword evidence="10 12" id="KW-1208">Phospholipid metabolism</keyword>
<evidence type="ECO:0000256" key="1">
    <source>
        <dbReference type="ARBA" id="ARBA00005189"/>
    </source>
</evidence>
<dbReference type="Proteomes" id="UP000218896">
    <property type="component" value="Unassembled WGS sequence"/>
</dbReference>
<dbReference type="Pfam" id="PF02666">
    <property type="entry name" value="PS_Dcarbxylase"/>
    <property type="match status" value="1"/>
</dbReference>
<gene>
    <name evidence="12 13" type="primary">psd</name>
    <name evidence="13" type="ORF">CK501_15580</name>
</gene>
<feature type="modified residue" description="Pyruvic acid (Ser); by autocatalysis" evidence="12">
    <location>
        <position position="250"/>
    </location>
</feature>
<feature type="site" description="Cleavage (non-hydrolytic); by autocatalysis" evidence="12">
    <location>
        <begin position="249"/>
        <end position="250"/>
    </location>
</feature>
<sequence>MRSLLDSGFIAAQHLAPQHGLSRLAGRVADSRHPALRRRLINGFIRRYGVDMREAADPDPEAYTSFNDFFTRPLRDNARPIEGDGRTLVCPADGAISQSGTINRGRLFQAKGQSFSAAELTARPESELAAFEQGRFATIYLSPKDYHRVHMPMAGTLEATTTIPGRLFSVNPATTRNVPRLFARNERLVAWFRTEYGPMAVVMVGAMIVAGIETVWGGRVAPGARSIRHAAHDGPHLERGAEMGRFYLGSTVILMLPRGTCEPAAELSPEQSVRMGEALFRAS</sequence>
<evidence type="ECO:0000256" key="8">
    <source>
        <dbReference type="ARBA" id="ARBA00023209"/>
    </source>
</evidence>
<reference evidence="13 14" key="1">
    <citation type="submission" date="2017-08" db="EMBL/GenBank/DDBJ databases">
        <title>Halovibrio sewagensis sp. nov., isolated from wastewater of high salinity.</title>
        <authorList>
            <person name="Dong X."/>
            <person name="Zhang G."/>
        </authorList>
    </citation>
    <scope>NUCLEOTIDE SEQUENCE [LARGE SCALE GENOMIC DNA]</scope>
    <source>
        <strain evidence="13 14">YL5-2</strain>
    </source>
</reference>
<keyword evidence="11 12" id="KW-0670">Pyruvate</keyword>
<comment type="subunit">
    <text evidence="12">Heterodimer of a large membrane-associated beta subunit and a small pyruvoyl-containing alpha subunit.</text>
</comment>
<comment type="pathway">
    <text evidence="1">Lipid metabolism.</text>
</comment>
<dbReference type="InterPro" id="IPR033177">
    <property type="entry name" value="PSD-B"/>
</dbReference>
<comment type="caution">
    <text evidence="13">The sequence shown here is derived from an EMBL/GenBank/DDBJ whole genome shotgun (WGS) entry which is preliminary data.</text>
</comment>
<dbReference type="InterPro" id="IPR033178">
    <property type="entry name" value="PSD_type1_pro"/>
</dbReference>
<evidence type="ECO:0000256" key="12">
    <source>
        <dbReference type="HAMAP-Rule" id="MF_00662"/>
    </source>
</evidence>
<evidence type="ECO:0000256" key="2">
    <source>
        <dbReference type="ARBA" id="ARBA00022475"/>
    </source>
</evidence>
<evidence type="ECO:0000313" key="13">
    <source>
        <dbReference type="EMBL" id="PAU77008.1"/>
    </source>
</evidence>
<keyword evidence="7 12" id="KW-0865">Zymogen</keyword>
<evidence type="ECO:0000256" key="3">
    <source>
        <dbReference type="ARBA" id="ARBA00022516"/>
    </source>
</evidence>
<feature type="active site" description="Charge relay system; for autoendoproteolytic cleavage activity" evidence="12">
    <location>
        <position position="150"/>
    </location>
</feature>
<comment type="cofactor">
    <cofactor evidence="12">
        <name>pyruvate</name>
        <dbReference type="ChEBI" id="CHEBI:15361"/>
    </cofactor>
    <text evidence="12">Binds 1 pyruvoyl group covalently per subunit.</text>
</comment>
<evidence type="ECO:0000256" key="7">
    <source>
        <dbReference type="ARBA" id="ARBA00023145"/>
    </source>
</evidence>
<comment type="similarity">
    <text evidence="12">Belongs to the phosphatidylserine decarboxylase family. PSD-B subfamily. Prokaryotic type I sub-subfamily.</text>
</comment>
<dbReference type="PANTHER" id="PTHR10067:SF6">
    <property type="entry name" value="PHOSPHATIDYLSERINE DECARBOXYLASE PROENZYME, MITOCHONDRIAL"/>
    <property type="match status" value="1"/>
</dbReference>
<feature type="active site" description="Charge relay system; for autoendoproteolytic cleavage activity" evidence="12">
    <location>
        <position position="250"/>
    </location>
</feature>
<evidence type="ECO:0000256" key="4">
    <source>
        <dbReference type="ARBA" id="ARBA00022793"/>
    </source>
</evidence>
<feature type="active site" description="Charge relay system; for autoendoproteolytic cleavage activity" evidence="12">
    <location>
        <position position="93"/>
    </location>
</feature>
<dbReference type="AlphaFoldDB" id="A0A2A2EWG3"/>
<dbReference type="OrthoDB" id="9802030at2"/>
<dbReference type="GO" id="GO:0005886">
    <property type="term" value="C:plasma membrane"/>
    <property type="evidence" value="ECO:0007669"/>
    <property type="project" value="UniProtKB-SubCell"/>
</dbReference>
<dbReference type="EMBL" id="NSKD01000011">
    <property type="protein sequence ID" value="PAU77008.1"/>
    <property type="molecule type" value="Genomic_DNA"/>
</dbReference>
<dbReference type="NCBIfam" id="TIGR00163">
    <property type="entry name" value="PS_decarb"/>
    <property type="match status" value="1"/>
</dbReference>
<dbReference type="HAMAP" id="MF_00662">
    <property type="entry name" value="PS_decarb_PSD_B_type1"/>
    <property type="match status" value="1"/>
</dbReference>
<comment type="subcellular location">
    <subcellularLocation>
        <location evidence="12">Cell membrane</location>
        <topology evidence="12">Peripheral membrane protein</topology>
    </subcellularLocation>
</comment>
<feature type="active site" description="Schiff-base intermediate with substrate; via pyruvic acid; for decarboxylase activity" evidence="12">
    <location>
        <position position="250"/>
    </location>
</feature>
<comment type="pathway">
    <text evidence="12">Phospholipid metabolism; phosphatidylethanolamine biosynthesis; phosphatidylethanolamine from CDP-diacylglycerol: step 2/2.</text>
</comment>
<keyword evidence="2 12" id="KW-1003">Cell membrane</keyword>
<organism evidence="13 14">
    <name type="scientific">Halovibrio salipaludis</name>
    <dbReference type="NCBI Taxonomy" id="2032626"/>
    <lineage>
        <taxon>Bacteria</taxon>
        <taxon>Pseudomonadati</taxon>
        <taxon>Pseudomonadota</taxon>
        <taxon>Gammaproteobacteria</taxon>
        <taxon>Oceanospirillales</taxon>
        <taxon>Halomonadaceae</taxon>
        <taxon>Halovibrio</taxon>
    </lineage>
</organism>
<keyword evidence="14" id="KW-1185">Reference proteome</keyword>
<dbReference type="GO" id="GO:0006646">
    <property type="term" value="P:phosphatidylethanolamine biosynthetic process"/>
    <property type="evidence" value="ECO:0007669"/>
    <property type="project" value="UniProtKB-UniRule"/>
</dbReference>
<keyword evidence="6 12" id="KW-0472">Membrane</keyword>
<evidence type="ECO:0000256" key="5">
    <source>
        <dbReference type="ARBA" id="ARBA00023098"/>
    </source>
</evidence>
<feature type="chain" id="PRO_5023326862" description="Phosphatidylserine decarboxylase alpha chain" evidence="12">
    <location>
        <begin position="250"/>
        <end position="283"/>
    </location>
</feature>
<dbReference type="PANTHER" id="PTHR10067">
    <property type="entry name" value="PHOSPHATIDYLSERINE DECARBOXYLASE"/>
    <property type="match status" value="1"/>
</dbReference>
<feature type="chain" id="PRO_5023326863" description="Phosphatidylserine decarboxylase beta chain" evidence="12">
    <location>
        <begin position="1"/>
        <end position="249"/>
    </location>
</feature>
<dbReference type="UniPathway" id="UPA00558">
    <property type="reaction ID" value="UER00616"/>
</dbReference>
<keyword evidence="3 12" id="KW-0444">Lipid biosynthesis</keyword>
<keyword evidence="5 12" id="KW-0443">Lipid metabolism</keyword>
<dbReference type="EC" id="4.1.1.65" evidence="12"/>
<evidence type="ECO:0000256" key="6">
    <source>
        <dbReference type="ARBA" id="ARBA00023136"/>
    </source>
</evidence>
<comment type="function">
    <text evidence="12">Catalyzes the formation of phosphatidylethanolamine (PtdEtn) from phosphatidylserine (PtdSer).</text>
</comment>
<dbReference type="InterPro" id="IPR003817">
    <property type="entry name" value="PS_Dcarbxylase"/>
</dbReference>